<dbReference type="UniPathway" id="UPA00138"/>
<dbReference type="PANTHER" id="PTHR21139:SF42">
    <property type="entry name" value="TRIOSEPHOSPHATE ISOMERASE"/>
    <property type="match status" value="1"/>
</dbReference>
<dbReference type="UniPathway" id="UPA00109">
    <property type="reaction ID" value="UER00189"/>
</dbReference>
<organism evidence="4 5">
    <name type="scientific">Pararobbsia alpina</name>
    <dbReference type="NCBI Taxonomy" id="621374"/>
    <lineage>
        <taxon>Bacteria</taxon>
        <taxon>Pseudomonadati</taxon>
        <taxon>Pseudomonadota</taxon>
        <taxon>Betaproteobacteria</taxon>
        <taxon>Burkholderiales</taxon>
        <taxon>Burkholderiaceae</taxon>
        <taxon>Pararobbsia</taxon>
    </lineage>
</organism>
<dbReference type="Pfam" id="PF00121">
    <property type="entry name" value="TIM"/>
    <property type="match status" value="1"/>
</dbReference>
<dbReference type="GO" id="GO:0046166">
    <property type="term" value="P:glyceraldehyde-3-phosphate biosynthetic process"/>
    <property type="evidence" value="ECO:0007669"/>
    <property type="project" value="TreeGrafter"/>
</dbReference>
<keyword evidence="3" id="KW-0324">Glycolysis</keyword>
<dbReference type="Proteomes" id="UP000494115">
    <property type="component" value="Unassembled WGS sequence"/>
</dbReference>
<keyword evidence="5" id="KW-1185">Reference proteome</keyword>
<dbReference type="InterPro" id="IPR035990">
    <property type="entry name" value="TIM_sf"/>
</dbReference>
<evidence type="ECO:0000256" key="1">
    <source>
        <dbReference type="ARBA" id="ARBA00007422"/>
    </source>
</evidence>
<dbReference type="AlphaFoldDB" id="A0A6S7BXA4"/>
<dbReference type="PANTHER" id="PTHR21139">
    <property type="entry name" value="TRIOSEPHOSPHATE ISOMERASE"/>
    <property type="match status" value="1"/>
</dbReference>
<comment type="pathway">
    <text evidence="3">Carbohydrate degradation; glycolysis; D-glyceraldehyde 3-phosphate from glycerone phosphate: step 1/1.</text>
</comment>
<sequence length="291" mass="31529">MPNDTGGHLWFFICALKSREPRWRGAQQLEFVHPIDAIMTHSPFWIGTSWKMNKTLAEARAFAQGLLAAAADSRIQRFVIPPFTAIREVKAILADTTVKVGAQNMHWADRGAWTGEISPPMLADCATDLVELGHSERREHFGETDATVGLKVEAAVHHGLTPLICIGETLADREGGRAAEALAAEVRGALARLKPAQHAAPILFAYEPVWAIGEHGIPASAAYADARQAEIVAVAQDILGRRIPCLYGGSVNLDNCAELAACTHIDGLFIGRSAWDVTGYLDILDRVRAVL</sequence>
<proteinExistence type="inferred from homology"/>
<comment type="subcellular location">
    <subcellularLocation>
        <location evidence="3">Cytoplasm</location>
    </subcellularLocation>
</comment>
<comment type="pathway">
    <text evidence="3">Carbohydrate biosynthesis; gluconeogenesis.</text>
</comment>
<dbReference type="Gene3D" id="3.20.20.70">
    <property type="entry name" value="Aldolase class I"/>
    <property type="match status" value="1"/>
</dbReference>
<dbReference type="EMBL" id="CADIKM010000044">
    <property type="protein sequence ID" value="CAB3801862.1"/>
    <property type="molecule type" value="Genomic_DNA"/>
</dbReference>
<comment type="catalytic activity">
    <reaction evidence="3">
        <text>D-glyceraldehyde 3-phosphate = dihydroxyacetone phosphate</text>
        <dbReference type="Rhea" id="RHEA:18585"/>
        <dbReference type="ChEBI" id="CHEBI:57642"/>
        <dbReference type="ChEBI" id="CHEBI:59776"/>
        <dbReference type="EC" id="5.3.1.1"/>
    </reaction>
</comment>
<keyword evidence="2 3" id="KW-0413">Isomerase</keyword>
<dbReference type="SUPFAM" id="SSF51351">
    <property type="entry name" value="Triosephosphate isomerase (TIM)"/>
    <property type="match status" value="1"/>
</dbReference>
<dbReference type="EC" id="5.3.1.1" evidence="3"/>
<reference evidence="4 5" key="1">
    <citation type="submission" date="2020-04" db="EMBL/GenBank/DDBJ databases">
        <authorList>
            <person name="De Canck E."/>
        </authorList>
    </citation>
    <scope>NUCLEOTIDE SEQUENCE [LARGE SCALE GENOMIC DNA]</scope>
    <source>
        <strain evidence="4 5">LMG 28138</strain>
    </source>
</reference>
<evidence type="ECO:0000256" key="3">
    <source>
        <dbReference type="RuleBase" id="RU363013"/>
    </source>
</evidence>
<dbReference type="CDD" id="cd00311">
    <property type="entry name" value="TIM"/>
    <property type="match status" value="1"/>
</dbReference>
<dbReference type="GO" id="GO:0019563">
    <property type="term" value="P:glycerol catabolic process"/>
    <property type="evidence" value="ECO:0007669"/>
    <property type="project" value="TreeGrafter"/>
</dbReference>
<dbReference type="GO" id="GO:0005829">
    <property type="term" value="C:cytosol"/>
    <property type="evidence" value="ECO:0007669"/>
    <property type="project" value="TreeGrafter"/>
</dbReference>
<dbReference type="GO" id="GO:0006096">
    <property type="term" value="P:glycolytic process"/>
    <property type="evidence" value="ECO:0007669"/>
    <property type="project" value="UniProtKB-UniPathway"/>
</dbReference>
<keyword evidence="3" id="KW-0963">Cytoplasm</keyword>
<dbReference type="RefSeq" id="WP_246257914.1">
    <property type="nucleotide sequence ID" value="NZ_CADIKM010000044.1"/>
</dbReference>
<dbReference type="GO" id="GO:0004807">
    <property type="term" value="F:triose-phosphate isomerase activity"/>
    <property type="evidence" value="ECO:0007669"/>
    <property type="project" value="UniProtKB-EC"/>
</dbReference>
<keyword evidence="3" id="KW-0312">Gluconeogenesis</keyword>
<dbReference type="PROSITE" id="PS51440">
    <property type="entry name" value="TIM_2"/>
    <property type="match status" value="1"/>
</dbReference>
<dbReference type="InterPro" id="IPR000652">
    <property type="entry name" value="Triosephosphate_isomerase"/>
</dbReference>
<dbReference type="InterPro" id="IPR013785">
    <property type="entry name" value="Aldolase_TIM"/>
</dbReference>
<name>A0A6S7BXA4_9BURK</name>
<accession>A0A6S7BXA4</accession>
<comment type="similarity">
    <text evidence="1 3">Belongs to the triosephosphate isomerase family.</text>
</comment>
<dbReference type="NCBIfam" id="NF000722">
    <property type="entry name" value="PRK00042.2-1"/>
    <property type="match status" value="1"/>
</dbReference>
<protein>
    <recommendedName>
        <fullName evidence="3">Triosephosphate isomerase</fullName>
        <ecNumber evidence="3">5.3.1.1</ecNumber>
    </recommendedName>
</protein>
<gene>
    <name evidence="4" type="primary">eryH</name>
    <name evidence="4" type="ORF">LMG28138_05085</name>
</gene>
<evidence type="ECO:0000313" key="4">
    <source>
        <dbReference type="EMBL" id="CAB3801862.1"/>
    </source>
</evidence>
<comment type="subunit">
    <text evidence="3">Homodimer.</text>
</comment>
<evidence type="ECO:0000256" key="2">
    <source>
        <dbReference type="ARBA" id="ARBA00023235"/>
    </source>
</evidence>
<evidence type="ECO:0000313" key="5">
    <source>
        <dbReference type="Proteomes" id="UP000494115"/>
    </source>
</evidence>
<dbReference type="GO" id="GO:0006094">
    <property type="term" value="P:gluconeogenesis"/>
    <property type="evidence" value="ECO:0007669"/>
    <property type="project" value="UniProtKB-UniPathway"/>
</dbReference>